<evidence type="ECO:0000256" key="2">
    <source>
        <dbReference type="ARBA" id="ARBA00007840"/>
    </source>
</evidence>
<accession>A0ABS9W1K7</accession>
<evidence type="ECO:0000256" key="4">
    <source>
        <dbReference type="ARBA" id="ARBA00022801"/>
    </source>
</evidence>
<keyword evidence="10" id="KW-1185">Reference proteome</keyword>
<dbReference type="InterPro" id="IPR001586">
    <property type="entry name" value="Beta-lactam_class-C_AS"/>
</dbReference>
<comment type="caution">
    <text evidence="9">The sequence shown here is derived from an EMBL/GenBank/DDBJ whole genome shotgun (WGS) entry which is preliminary data.</text>
</comment>
<keyword evidence="7" id="KW-0732">Signal</keyword>
<dbReference type="Gene3D" id="3.40.710.10">
    <property type="entry name" value="DD-peptidase/beta-lactamase superfamily"/>
    <property type="match status" value="1"/>
</dbReference>
<feature type="domain" description="Beta-lactamase-related" evidence="8">
    <location>
        <begin position="38"/>
        <end position="384"/>
    </location>
</feature>
<reference evidence="9 10" key="1">
    <citation type="submission" date="2022-03" db="EMBL/GenBank/DDBJ databases">
        <title>Complete genome analysis of Roseomonas KG 17.1 : a prolific producer of plant growth promoters.</title>
        <authorList>
            <person name="Saadouli I."/>
            <person name="Najjari A."/>
            <person name="Mosbah A."/>
            <person name="Ouzari H.I."/>
        </authorList>
    </citation>
    <scope>NUCLEOTIDE SEQUENCE [LARGE SCALE GENOMIC DNA]</scope>
    <source>
        <strain evidence="9 10">KG17-1</strain>
    </source>
</reference>
<dbReference type="RefSeq" id="WP_241792593.1">
    <property type="nucleotide sequence ID" value="NZ_JALBUU010000004.1"/>
</dbReference>
<dbReference type="SUPFAM" id="SSF56601">
    <property type="entry name" value="beta-lactamase/transpeptidase-like"/>
    <property type="match status" value="1"/>
</dbReference>
<evidence type="ECO:0000256" key="3">
    <source>
        <dbReference type="ARBA" id="ARBA00012865"/>
    </source>
</evidence>
<evidence type="ECO:0000256" key="7">
    <source>
        <dbReference type="SAM" id="SignalP"/>
    </source>
</evidence>
<dbReference type="EMBL" id="JALBUU010000004">
    <property type="protein sequence ID" value="MCI0753092.1"/>
    <property type="molecule type" value="Genomic_DNA"/>
</dbReference>
<evidence type="ECO:0000256" key="6">
    <source>
        <dbReference type="RuleBase" id="RU361140"/>
    </source>
</evidence>
<comment type="similarity">
    <text evidence="2 6">Belongs to the class-C beta-lactamase family.</text>
</comment>
<evidence type="ECO:0000256" key="1">
    <source>
        <dbReference type="ARBA" id="ARBA00001526"/>
    </source>
</evidence>
<dbReference type="InterPro" id="IPR012338">
    <property type="entry name" value="Beta-lactam/transpept-like"/>
</dbReference>
<dbReference type="EC" id="3.5.2.6" evidence="3 6"/>
<protein>
    <recommendedName>
        <fullName evidence="3 6">Beta-lactamase</fullName>
        <ecNumber evidence="3 6">3.5.2.6</ecNumber>
    </recommendedName>
</protein>
<evidence type="ECO:0000259" key="8">
    <source>
        <dbReference type="Pfam" id="PF00144"/>
    </source>
</evidence>
<feature type="chain" id="PRO_5045366033" description="Beta-lactamase" evidence="7">
    <location>
        <begin position="28"/>
        <end position="391"/>
    </location>
</feature>
<evidence type="ECO:0000313" key="9">
    <source>
        <dbReference type="EMBL" id="MCI0753092.1"/>
    </source>
</evidence>
<name>A0ABS9W1K7_9PROT</name>
<keyword evidence="5 6" id="KW-0046">Antibiotic resistance</keyword>
<evidence type="ECO:0000313" key="10">
    <source>
        <dbReference type="Proteomes" id="UP001201985"/>
    </source>
</evidence>
<evidence type="ECO:0000256" key="5">
    <source>
        <dbReference type="ARBA" id="ARBA00023251"/>
    </source>
</evidence>
<proteinExistence type="inferred from homology"/>
<keyword evidence="4 6" id="KW-0378">Hydrolase</keyword>
<dbReference type="NCBIfam" id="NF033085">
    <property type="entry name" value="bla_class_C"/>
    <property type="match status" value="1"/>
</dbReference>
<dbReference type="Pfam" id="PF00144">
    <property type="entry name" value="Beta-lactamase"/>
    <property type="match status" value="1"/>
</dbReference>
<dbReference type="PANTHER" id="PTHR46825">
    <property type="entry name" value="D-ALANYL-D-ALANINE-CARBOXYPEPTIDASE/ENDOPEPTIDASE AMPH"/>
    <property type="match status" value="1"/>
</dbReference>
<comment type="catalytic activity">
    <reaction evidence="1 6">
        <text>a beta-lactam + H2O = a substituted beta-amino acid</text>
        <dbReference type="Rhea" id="RHEA:20401"/>
        <dbReference type="ChEBI" id="CHEBI:15377"/>
        <dbReference type="ChEBI" id="CHEBI:35627"/>
        <dbReference type="ChEBI" id="CHEBI:140347"/>
        <dbReference type="EC" id="3.5.2.6"/>
    </reaction>
</comment>
<dbReference type="InterPro" id="IPR001466">
    <property type="entry name" value="Beta-lactam-related"/>
</dbReference>
<dbReference type="PANTHER" id="PTHR46825:SF8">
    <property type="entry name" value="BETA-LACTAMASE-RELATED"/>
    <property type="match status" value="1"/>
</dbReference>
<dbReference type="InterPro" id="IPR058136">
    <property type="entry name" value="AmpC"/>
</dbReference>
<dbReference type="PROSITE" id="PS00336">
    <property type="entry name" value="BETA_LACTAMASE_C"/>
    <property type="match status" value="1"/>
</dbReference>
<dbReference type="Proteomes" id="UP001201985">
    <property type="component" value="Unassembled WGS sequence"/>
</dbReference>
<feature type="signal peptide" evidence="7">
    <location>
        <begin position="1"/>
        <end position="27"/>
    </location>
</feature>
<sequence length="391" mass="41818">MTPATLTRRTMALTLLPFCLLPDTVRAAGTPDAVASALDRIYRPLAAAHDVPGMAVAVTAGGRHWFRNYGVASREDGIPVTEHTLFEIGSISKIFTGTLAAYAEAVGALSLEDRPGRYLPSLRDSAIDRASLLHLGTYTAGGLPLQFPAGVTGDAGMIEYFRQWTPASEPGKQRRYSNPSIGLLGHVTASAMGDGYRALAERELFPRLGLPHTHIRIPEAEMDRYAWGYGRDNAPIRVNPGVLDAEAYGVKSSAADLIRLLDGNLRPSSLHNPVRRAVERTQSGYFSTGDMAQGLGWERYVAPVTLERMLAGNSSTMALEAQAVTPLPPAAVAGQPFLFNKTGSTNGFGGYLAFRPDKGVGLVMLANRNIPNAARVTAAHAVLEQFSAHAP</sequence>
<organism evidence="9 10">
    <name type="scientific">Teichococcus vastitatis</name>
    <dbReference type="NCBI Taxonomy" id="2307076"/>
    <lineage>
        <taxon>Bacteria</taxon>
        <taxon>Pseudomonadati</taxon>
        <taxon>Pseudomonadota</taxon>
        <taxon>Alphaproteobacteria</taxon>
        <taxon>Acetobacterales</taxon>
        <taxon>Roseomonadaceae</taxon>
        <taxon>Roseomonas</taxon>
    </lineage>
</organism>
<dbReference type="InterPro" id="IPR050491">
    <property type="entry name" value="AmpC-like"/>
</dbReference>
<gene>
    <name evidence="9" type="ORF">MON41_04860</name>
</gene>